<evidence type="ECO:0000256" key="7">
    <source>
        <dbReference type="ARBA" id="ARBA00022801"/>
    </source>
</evidence>
<dbReference type="InterPro" id="IPR018999">
    <property type="entry name" value="UPF1_CH/ZBD"/>
</dbReference>
<dbReference type="Gene3D" id="6.10.140.1240">
    <property type="match status" value="1"/>
</dbReference>
<evidence type="ECO:0000256" key="11">
    <source>
        <dbReference type="ARBA" id="ARBA00023161"/>
    </source>
</evidence>
<keyword evidence="8 18" id="KW-0347">Helicase</keyword>
<comment type="caution">
    <text evidence="15">Lacks conserved residue(s) required for the propagation of feature annotation.</text>
</comment>
<dbReference type="Pfam" id="PF13456">
    <property type="entry name" value="RVT_3"/>
    <property type="match status" value="1"/>
</dbReference>
<dbReference type="InterPro" id="IPR041677">
    <property type="entry name" value="DNA2/NAM7_AAA_11"/>
</dbReference>
<dbReference type="CDD" id="cd21400">
    <property type="entry name" value="ZBD_UPF1-like"/>
    <property type="match status" value="1"/>
</dbReference>
<dbReference type="InterPro" id="IPR045055">
    <property type="entry name" value="DNA2/NAM7-like"/>
</dbReference>
<feature type="compositionally biased region" description="Polar residues" evidence="16">
    <location>
        <begin position="77"/>
        <end position="87"/>
    </location>
</feature>
<feature type="region of interest" description="C4" evidence="15">
    <location>
        <begin position="393"/>
        <end position="423"/>
    </location>
</feature>
<evidence type="ECO:0000256" key="9">
    <source>
        <dbReference type="ARBA" id="ARBA00022833"/>
    </source>
</evidence>
<dbReference type="PROSITE" id="PS51997">
    <property type="entry name" value="UPF1_CH_RICH"/>
    <property type="match status" value="1"/>
</dbReference>
<dbReference type="InterPro" id="IPR041679">
    <property type="entry name" value="DNA2/NAM7-like_C"/>
</dbReference>
<feature type="domain" description="Upf1" evidence="17">
    <location>
        <begin position="316"/>
        <end position="482"/>
    </location>
</feature>
<evidence type="ECO:0000256" key="1">
    <source>
        <dbReference type="ARBA" id="ARBA00004496"/>
    </source>
</evidence>
<dbReference type="GO" id="GO:0003724">
    <property type="term" value="F:RNA helicase activity"/>
    <property type="evidence" value="ECO:0007669"/>
    <property type="project" value="UniProtKB-EC"/>
</dbReference>
<keyword evidence="11" id="KW-0866">Nonsense-mediated mRNA decay</keyword>
<dbReference type="Proteomes" id="UP001211907">
    <property type="component" value="Unassembled WGS sequence"/>
</dbReference>
<dbReference type="CDD" id="cd21407">
    <property type="entry name" value="1B_UPF1-like"/>
    <property type="match status" value="1"/>
</dbReference>
<dbReference type="GO" id="GO:0008270">
    <property type="term" value="F:zinc ion binding"/>
    <property type="evidence" value="ECO:0007669"/>
    <property type="project" value="UniProtKB-UniRule"/>
</dbReference>
<evidence type="ECO:0000256" key="14">
    <source>
        <dbReference type="ARBA" id="ARBA00055561"/>
    </source>
</evidence>
<dbReference type="Pfam" id="PF04851">
    <property type="entry name" value="ResIII"/>
    <property type="match status" value="1"/>
</dbReference>
<feature type="compositionally biased region" description="Acidic residues" evidence="16">
    <location>
        <begin position="105"/>
        <end position="140"/>
    </location>
</feature>
<reference evidence="18" key="1">
    <citation type="submission" date="2020-05" db="EMBL/GenBank/DDBJ databases">
        <title>Phylogenomic resolution of chytrid fungi.</title>
        <authorList>
            <person name="Stajich J.E."/>
            <person name="Amses K."/>
            <person name="Simmons R."/>
            <person name="Seto K."/>
            <person name="Myers J."/>
            <person name="Bonds A."/>
            <person name="Quandt C.A."/>
            <person name="Barry K."/>
            <person name="Liu P."/>
            <person name="Grigoriev I."/>
            <person name="Longcore J.E."/>
            <person name="James T.Y."/>
        </authorList>
    </citation>
    <scope>NUCLEOTIDE SEQUENCE</scope>
    <source>
        <strain evidence="18">JEL0513</strain>
    </source>
</reference>
<evidence type="ECO:0000256" key="2">
    <source>
        <dbReference type="ARBA" id="ARBA00007913"/>
    </source>
</evidence>
<dbReference type="EMBL" id="JADGJH010000252">
    <property type="protein sequence ID" value="KAJ3132372.1"/>
    <property type="molecule type" value="Genomic_DNA"/>
</dbReference>
<comment type="catalytic activity">
    <reaction evidence="12">
        <text>ATP + H2O = ADP + phosphate + H(+)</text>
        <dbReference type="Rhea" id="RHEA:13065"/>
        <dbReference type="ChEBI" id="CHEBI:15377"/>
        <dbReference type="ChEBI" id="CHEBI:15378"/>
        <dbReference type="ChEBI" id="CHEBI:30616"/>
        <dbReference type="ChEBI" id="CHEBI:43474"/>
        <dbReference type="ChEBI" id="CHEBI:456216"/>
        <dbReference type="EC" id="3.6.4.12"/>
    </reaction>
    <physiologicalReaction direction="left-to-right" evidence="12">
        <dbReference type="Rhea" id="RHEA:13066"/>
    </physiologicalReaction>
</comment>
<dbReference type="GO" id="GO:0004523">
    <property type="term" value="F:RNA-DNA hybrid ribonuclease activity"/>
    <property type="evidence" value="ECO:0007669"/>
    <property type="project" value="InterPro"/>
</dbReference>
<name>A0AAD5T5Y1_9FUNG</name>
<dbReference type="GO" id="GO:0003677">
    <property type="term" value="F:DNA binding"/>
    <property type="evidence" value="ECO:0007669"/>
    <property type="project" value="InterPro"/>
</dbReference>
<protein>
    <submittedName>
        <fullName evidence="18">ATP-dependent helicase NAM7</fullName>
    </submittedName>
</protein>
<keyword evidence="4 15" id="KW-0479">Metal-binding</keyword>
<evidence type="ECO:0000256" key="8">
    <source>
        <dbReference type="ARBA" id="ARBA00022806"/>
    </source>
</evidence>
<dbReference type="Pfam" id="PF18141">
    <property type="entry name" value="UPF1_1B_dom"/>
    <property type="match status" value="1"/>
</dbReference>
<evidence type="ECO:0000313" key="19">
    <source>
        <dbReference type="Proteomes" id="UP001211907"/>
    </source>
</evidence>
<comment type="caution">
    <text evidence="18">The sequence shown here is derived from an EMBL/GenBank/DDBJ whole genome shotgun (WGS) entry which is preliminary data.</text>
</comment>
<feature type="region of interest" description="Disordered" evidence="16">
    <location>
        <begin position="1"/>
        <end position="140"/>
    </location>
</feature>
<keyword evidence="3" id="KW-0963">Cytoplasm</keyword>
<evidence type="ECO:0000256" key="4">
    <source>
        <dbReference type="ARBA" id="ARBA00022723"/>
    </source>
</evidence>
<dbReference type="InterPro" id="IPR040812">
    <property type="entry name" value="UPF1_1B_dom"/>
</dbReference>
<evidence type="ECO:0000256" key="5">
    <source>
        <dbReference type="ARBA" id="ARBA00022741"/>
    </source>
</evidence>
<dbReference type="GO" id="GO:0003678">
    <property type="term" value="F:DNA helicase activity"/>
    <property type="evidence" value="ECO:0007669"/>
    <property type="project" value="UniProtKB-EC"/>
</dbReference>
<evidence type="ECO:0000256" key="10">
    <source>
        <dbReference type="ARBA" id="ARBA00022840"/>
    </source>
</evidence>
<dbReference type="InterPro" id="IPR027417">
    <property type="entry name" value="P-loop_NTPase"/>
</dbReference>
<dbReference type="GO" id="GO:0000184">
    <property type="term" value="P:nuclear-transcribed mRNA catabolic process, nonsense-mediated decay"/>
    <property type="evidence" value="ECO:0007669"/>
    <property type="project" value="UniProtKB-KW"/>
</dbReference>
<dbReference type="Gene3D" id="3.30.420.10">
    <property type="entry name" value="Ribonuclease H-like superfamily/Ribonuclease H"/>
    <property type="match status" value="1"/>
</dbReference>
<dbReference type="InterPro" id="IPR047187">
    <property type="entry name" value="SF1_C_Upf1"/>
</dbReference>
<evidence type="ECO:0000256" key="3">
    <source>
        <dbReference type="ARBA" id="ARBA00022490"/>
    </source>
</evidence>
<evidence type="ECO:0000256" key="15">
    <source>
        <dbReference type="PROSITE-ProRule" id="PRU01341"/>
    </source>
</evidence>
<dbReference type="GO" id="GO:0005524">
    <property type="term" value="F:ATP binding"/>
    <property type="evidence" value="ECO:0007669"/>
    <property type="project" value="UniProtKB-KW"/>
</dbReference>
<dbReference type="CDD" id="cd18039">
    <property type="entry name" value="DEXXQc_UPF1"/>
    <property type="match status" value="1"/>
</dbReference>
<dbReference type="Gene3D" id="3.40.50.300">
    <property type="entry name" value="P-loop containing nucleotide triphosphate hydrolases"/>
    <property type="match status" value="2"/>
</dbReference>
<evidence type="ECO:0000259" key="17">
    <source>
        <dbReference type="PROSITE" id="PS51997"/>
    </source>
</evidence>
<evidence type="ECO:0000256" key="13">
    <source>
        <dbReference type="ARBA" id="ARBA00049390"/>
    </source>
</evidence>
<dbReference type="PANTHER" id="PTHR10887:SF364">
    <property type="entry name" value="REGULATOR OF NONSENSE TRANSCRIPTS 1"/>
    <property type="match status" value="1"/>
</dbReference>
<organism evidence="18 19">
    <name type="scientific">Physocladia obscura</name>
    <dbReference type="NCBI Taxonomy" id="109957"/>
    <lineage>
        <taxon>Eukaryota</taxon>
        <taxon>Fungi</taxon>
        <taxon>Fungi incertae sedis</taxon>
        <taxon>Chytridiomycota</taxon>
        <taxon>Chytridiomycota incertae sedis</taxon>
        <taxon>Chytridiomycetes</taxon>
        <taxon>Chytridiales</taxon>
        <taxon>Chytriomycetaceae</taxon>
        <taxon>Physocladia</taxon>
    </lineage>
</organism>
<dbReference type="InterPro" id="IPR006935">
    <property type="entry name" value="Helicase/UvrB_N"/>
</dbReference>
<keyword evidence="19" id="KW-1185">Reference proteome</keyword>
<dbReference type="Pfam" id="PF09416">
    <property type="entry name" value="UPF1_Zn_bind"/>
    <property type="match status" value="1"/>
</dbReference>
<keyword evidence="10" id="KW-0067">ATP-binding</keyword>
<evidence type="ECO:0000256" key="16">
    <source>
        <dbReference type="SAM" id="MobiDB-lite"/>
    </source>
</evidence>
<comment type="catalytic activity">
    <reaction evidence="13">
        <text>ATP + H2O = ADP + phosphate + H(+)</text>
        <dbReference type="Rhea" id="RHEA:13065"/>
        <dbReference type="ChEBI" id="CHEBI:15377"/>
        <dbReference type="ChEBI" id="CHEBI:15378"/>
        <dbReference type="ChEBI" id="CHEBI:30616"/>
        <dbReference type="ChEBI" id="CHEBI:43474"/>
        <dbReference type="ChEBI" id="CHEBI:456216"/>
        <dbReference type="EC" id="3.6.4.13"/>
    </reaction>
    <physiologicalReaction direction="left-to-right" evidence="13">
        <dbReference type="Rhea" id="RHEA:13066"/>
    </physiologicalReaction>
</comment>
<dbReference type="SUPFAM" id="SSF52540">
    <property type="entry name" value="P-loop containing nucleoside triphosphate hydrolases"/>
    <property type="match status" value="1"/>
</dbReference>
<dbReference type="PANTHER" id="PTHR10887">
    <property type="entry name" value="DNA2/NAM7 HELICASE FAMILY"/>
    <property type="match status" value="1"/>
</dbReference>
<keyword evidence="6 15" id="KW-0863">Zinc-finger</keyword>
<dbReference type="Gene3D" id="2.40.30.230">
    <property type="match status" value="1"/>
</dbReference>
<dbReference type="CDD" id="cd18808">
    <property type="entry name" value="SF1_C_Upf1"/>
    <property type="match status" value="1"/>
</dbReference>
<keyword evidence="5" id="KW-0547">Nucleotide-binding</keyword>
<evidence type="ECO:0000256" key="6">
    <source>
        <dbReference type="ARBA" id="ARBA00022771"/>
    </source>
</evidence>
<evidence type="ECO:0000313" key="18">
    <source>
        <dbReference type="EMBL" id="KAJ3132372.1"/>
    </source>
</evidence>
<dbReference type="GO" id="GO:0003723">
    <property type="term" value="F:RNA binding"/>
    <property type="evidence" value="ECO:0007669"/>
    <property type="project" value="InterPro"/>
</dbReference>
<keyword evidence="7" id="KW-0378">Hydrolase</keyword>
<sequence length="1348" mass="148398">MSSSNPKKLSEFVDVEPSQSIDDSNDEYDPYAFTPQTQKTQTEMDEYSDNDDDDDENDESDSDDNENIDGESVGFELSQNFNLTQGSEGVEARKHGRRRRNNLGEEGEEGEGDNDDNGDGYNDDGNDNDDDDDDDDDADGDLDDGLLRCHVFFSAVCADANDGAEAGLHVGAVAIRIVEGATVVVDVARRVVQQTASLVEAYYHALVLAIDAARNEGYDRIHLRSDSALLIDQFRNPDSAKPPQHDALASLHNQAIKLLNDGFASNWSRSNFKLVDRIKNDDVRLLAESVAAADSSASSLKRYLAPIRERNSEADIMAAPEHACKYCGVHSPATVVKCLQCSKWFCNGRGVGHSVHGGSGTGGSHIVTHLVKSKHKEVVLHADGPLGDTVLECYLCGSRNVFLLGFIPAKSDTVVVLLCRQPCASTPSSKDANWDLSQWVPLISDKAFLPWLVKNPTETEVMRSRHISASQISTLENIWASGDSKATVDDLHKIDRSGNGGIEEIEALPVQAQYEDAYQYQNIFGPLVALEAEHDRKMKEAQTQDNVVVRWDVGLNQKLVAYFTLLKLEQGEVKLAVGDELLLRYRGELSREWESKGNVIKIPNSVSDEVALEIRKQSHAPTECTLNFTVDFVWKSTSFDRMQNAMKRFAVDETSVSGYLYHRLLGHNVDPVTLNSNLPKKFTAPNLPDLNHSQVTAIKQAIQRPLSLIQGPPGTGKTVTSATIVYHLAKMNKGQILVCAPSNVAVDQLTEKIHKTGLKVVRMTAKSREELDSPVGFLTLHEQVNNNDTNQEFQKLIKLKNELGELRPRDEKRYMTLKKQAEREILMHANVICVTCAGAGDPRLSKFSFKTVLIDESTQSAEPECLIPLVMGCKQAILIGDHQQLGPVIMNKKAAKAGLSQSLFERLVILGHRPLRLEVQYRMHPCLSSFPSNMFYEGSLQDGVGMNDRVRKNLDFPWPVAETPMFFLSSSGQEEISASGTSYLNRTEASNCEKIVTRFLKAGIAPAQIGVITPYEGQRAFLVNYMQFTGTLKKELYKEIEIASVDAFQGREKDYIIVSCVRSNDHQGIGFLSDPRRLNVALTRAKYGVCLLGNAKVLAKHPLWYELLMEYKNNNLLMEGPLNNMHVSGISFAKPRKTFAEVKGKRFEMVWGSRAGGAPIRGIPVGPGIAAPVGPVGFYDSRQVGPMPAYPPLQQQQQQGVPKNAFAGLSQGIAGLDLGGPKVNGYFKSGYEVDSIMLTQNSAASFSQSMMKPIPKLSRSGNGQTQMSQTGFSQQSFFSQPNSQAAVGFGGESLLSQPLQAFSQSDRLEFNLADDYKSQGDIYGGGGSGYMMSQDYGNTQQSQGFTKF</sequence>
<dbReference type="Pfam" id="PF13087">
    <property type="entry name" value="AAA_12"/>
    <property type="match status" value="1"/>
</dbReference>
<dbReference type="FunFam" id="3.40.50.300:FF:000097">
    <property type="entry name" value="Regulator of nonsense transcripts 1"/>
    <property type="match status" value="1"/>
</dbReference>
<comment type="subcellular location">
    <subcellularLocation>
        <location evidence="1">Cytoplasm</location>
    </subcellularLocation>
</comment>
<gene>
    <name evidence="18" type="primary">UPF1</name>
    <name evidence="18" type="ORF">HK100_005388</name>
</gene>
<dbReference type="GO" id="GO:0005737">
    <property type="term" value="C:cytoplasm"/>
    <property type="evidence" value="ECO:0007669"/>
    <property type="project" value="UniProtKB-SubCell"/>
</dbReference>
<keyword evidence="9 15" id="KW-0862">Zinc</keyword>
<accession>A0AAD5T5Y1</accession>
<dbReference type="Pfam" id="PF13086">
    <property type="entry name" value="AAA_11"/>
    <property type="match status" value="1"/>
</dbReference>
<comment type="function">
    <text evidence="14">RNA-dependent helicase required for nonsense-mediated decay (NMD) of aberrant mRNAs containing premature stop codons and modulates the expression level of normal mRNAs. Also capable of unwinding double-stranded DNA and translocating on single-stranded DNA.</text>
</comment>
<dbReference type="InterPro" id="IPR002156">
    <property type="entry name" value="RNaseH_domain"/>
</dbReference>
<evidence type="ECO:0000256" key="12">
    <source>
        <dbReference type="ARBA" id="ARBA00048432"/>
    </source>
</evidence>
<proteinExistence type="inferred from homology"/>
<comment type="similarity">
    <text evidence="2">Belongs to the DNA2/NAM7 helicase family.</text>
</comment>
<dbReference type="InterPro" id="IPR036397">
    <property type="entry name" value="RNaseH_sf"/>
</dbReference>
<feature type="compositionally biased region" description="Acidic residues" evidence="16">
    <location>
        <begin position="43"/>
        <end position="69"/>
    </location>
</feature>